<keyword evidence="15" id="KW-1185">Reference proteome</keyword>
<dbReference type="STRING" id="1965070.A0A3S3P9P2"/>
<dbReference type="Pfam" id="PF13927">
    <property type="entry name" value="Ig_3"/>
    <property type="match status" value="2"/>
</dbReference>
<dbReference type="Pfam" id="PF07679">
    <property type="entry name" value="I-set"/>
    <property type="match status" value="3"/>
</dbReference>
<dbReference type="AlphaFoldDB" id="A0A3S3P9P2"/>
<dbReference type="InterPro" id="IPR036179">
    <property type="entry name" value="Ig-like_dom_sf"/>
</dbReference>
<feature type="compositionally biased region" description="Polar residues" evidence="9">
    <location>
        <begin position="1087"/>
        <end position="1105"/>
    </location>
</feature>
<accession>A0A3S3P9P2</accession>
<keyword evidence="4" id="KW-0677">Repeat</keyword>
<gene>
    <name evidence="13" type="ORF">B4U79_08334</name>
    <name evidence="14" type="ORF">B4U79_09947</name>
</gene>
<dbReference type="EMBL" id="NCKU01000503">
    <property type="protein sequence ID" value="RWS15271.1"/>
    <property type="molecule type" value="Genomic_DNA"/>
</dbReference>
<dbReference type="InterPro" id="IPR036116">
    <property type="entry name" value="FN3_sf"/>
</dbReference>
<evidence type="ECO:0000256" key="8">
    <source>
        <dbReference type="ARBA" id="ARBA00023319"/>
    </source>
</evidence>
<dbReference type="OrthoDB" id="428111at2759"/>
<dbReference type="GO" id="GO:0098632">
    <property type="term" value="F:cell-cell adhesion mediator activity"/>
    <property type="evidence" value="ECO:0007669"/>
    <property type="project" value="TreeGrafter"/>
</dbReference>
<dbReference type="GO" id="GO:0030424">
    <property type="term" value="C:axon"/>
    <property type="evidence" value="ECO:0007669"/>
    <property type="project" value="TreeGrafter"/>
</dbReference>
<dbReference type="GO" id="GO:0070593">
    <property type="term" value="P:dendrite self-avoidance"/>
    <property type="evidence" value="ECO:0007669"/>
    <property type="project" value="TreeGrafter"/>
</dbReference>
<evidence type="ECO:0000256" key="7">
    <source>
        <dbReference type="ARBA" id="ARBA00023157"/>
    </source>
</evidence>
<evidence type="ECO:0000313" key="13">
    <source>
        <dbReference type="EMBL" id="RWS15271.1"/>
    </source>
</evidence>
<evidence type="ECO:0000256" key="5">
    <source>
        <dbReference type="ARBA" id="ARBA00022989"/>
    </source>
</evidence>
<keyword evidence="2 10" id="KW-0812">Transmembrane</keyword>
<dbReference type="Proteomes" id="UP000285301">
    <property type="component" value="Unassembled WGS sequence"/>
</dbReference>
<dbReference type="SMART" id="SM00060">
    <property type="entry name" value="FN3"/>
    <property type="match status" value="3"/>
</dbReference>
<dbReference type="Gene3D" id="2.60.40.10">
    <property type="entry name" value="Immunoglobulins"/>
    <property type="match status" value="8"/>
</dbReference>
<dbReference type="SMART" id="SM00408">
    <property type="entry name" value="IGc2"/>
    <property type="match status" value="5"/>
</dbReference>
<dbReference type="GO" id="GO:0007156">
    <property type="term" value="P:homophilic cell adhesion via plasma membrane adhesion molecules"/>
    <property type="evidence" value="ECO:0007669"/>
    <property type="project" value="TreeGrafter"/>
</dbReference>
<evidence type="ECO:0000256" key="6">
    <source>
        <dbReference type="ARBA" id="ARBA00023136"/>
    </source>
</evidence>
<evidence type="ECO:0000256" key="2">
    <source>
        <dbReference type="ARBA" id="ARBA00022692"/>
    </source>
</evidence>
<evidence type="ECO:0000256" key="10">
    <source>
        <dbReference type="SAM" id="Phobius"/>
    </source>
</evidence>
<dbReference type="FunFam" id="2.60.40.10:FF:000008">
    <property type="entry name" value="roundabout homolog 2 isoform X2"/>
    <property type="match status" value="1"/>
</dbReference>
<protein>
    <submittedName>
        <fullName evidence="13">Roundabout 1-like protein</fullName>
    </submittedName>
</protein>
<dbReference type="InterPro" id="IPR013098">
    <property type="entry name" value="Ig_I-set"/>
</dbReference>
<evidence type="ECO:0000256" key="9">
    <source>
        <dbReference type="SAM" id="MobiDB-lite"/>
    </source>
</evidence>
<sequence length="1175" mass="131638">MMTYASCHRNTREERRSYSLRIQLCLIFWLCLSTEMNASISNLKPPRITEHPTDVVVRRHEPTTLNCKADGNPSPTIEWYKDGEKVRNTGNRMMLPDGSLFFLHVIHNKREADTGVYWCVARNEVGKARSRNASLTIAFFREEFKIIPKSLGVVAGDTAILECTPPRGNPEPVVSWKKDGKLINLGTSRVRLLGKGDLKIIEVRPTDKGRYVCVAENIVAIRESPPALLNVLVKPYFTKTPTDVTALADETIEFTCKANGDPNPTITWMKKDGKIPIGRTEIRDDKSLRIKRVTVADEGVYTCEAENQGGASLTSATLTVHTRPQFLISPENVNVPINSEARIDCVASGKPSPSMFWSREGNEMLMFPGKSYRRFSVTEEGTLVINGVQKEDQGYYFCSAVSVIGSVIGKAYLTVIGMPSLPPPIIRIGPFDQTLSEDSMVIMPCDVSPMTPAIVKWFLNEKPIPSQEPHFVVLDSGSLQIDGIKSSDSGDYTCIARNENGESKWSGTVSVKTSIDAKMGFHKKSDPANCPASPSKPIALNVTENAITLSWKKAENSRNLIGFTIEYYSSYAPNRWSVAAKRVSEETYTVHNLKPQTCYVFVVRAENKQCLGYPSVPSDEYYTHSSTHHFSRELDEIRSVLNRGSVTLEDVRAINATSVKLVWDVKDAVLLDGIFIRLKSLNDTDHHDYSQITIEDRNTLWYTISDLKPHTVYEFFLIPYYKNLKGPPSNLRSVQTLEDKPSASPDNLYLKVINASCAELSWSPLRAQELNGVLKGYKVRIEATNYSFKNEINVNATSTRLLLSNLTAFLEYNISVAASTSIGYGPFTPPVPLKMNPGYSYTYISKREIVPNVFKISSFQSITKEPLFIFGVIVFMFVLSSLILMVVARRHLQWKKAVGTYITVQLNKCDEVEKYGLNAMNGIATKYSWVAESKERNATKPATDESVNKQFCNHTSIPNYGLICDDFYYAEVDDHSMVTFGKKESALTEPYATTTLMMNSYQHRASPDPSENLKMKVTKRDQRKKQERKQNYNACTDNSSDRLILSETPDAYSQSGENDSGSDIYGISITSGSKKFNRSKQHAFHPTLSNSSLESGSHPSQTSANLKTSSYQYKSFFPQSINERGDELPEKFSRNTQTPLANGHNIVVNPFELADISDYYKCNFKALNSFNVNSC</sequence>
<evidence type="ECO:0000313" key="15">
    <source>
        <dbReference type="Proteomes" id="UP000285301"/>
    </source>
</evidence>
<evidence type="ECO:0000256" key="1">
    <source>
        <dbReference type="ARBA" id="ARBA00004167"/>
    </source>
</evidence>
<reference evidence="13 15" key="1">
    <citation type="journal article" date="2018" name="Gigascience">
        <title>Genomes of trombidid mites reveal novel predicted allergens and laterally-transferred genes associated with secondary metabolism.</title>
        <authorList>
            <person name="Dong X."/>
            <person name="Chaisiri K."/>
            <person name="Xia D."/>
            <person name="Armstrong S.D."/>
            <person name="Fang Y."/>
            <person name="Donnelly M.J."/>
            <person name="Kadowaki T."/>
            <person name="McGarry J.W."/>
            <person name="Darby A.C."/>
            <person name="Makepeace B.L."/>
        </authorList>
    </citation>
    <scope>NUCLEOTIDE SEQUENCE [LARGE SCALE GENOMIC DNA]</scope>
    <source>
        <strain evidence="13">UoL-WK</strain>
    </source>
</reference>
<evidence type="ECO:0000259" key="12">
    <source>
        <dbReference type="PROSITE" id="PS50853"/>
    </source>
</evidence>
<comment type="subcellular location">
    <subcellularLocation>
        <location evidence="1">Membrane</location>
        <topology evidence="1">Single-pass membrane protein</topology>
    </subcellularLocation>
</comment>
<keyword evidence="7" id="KW-1015">Disulfide bond</keyword>
<feature type="domain" description="Ig-like" evidence="11">
    <location>
        <begin position="423"/>
        <end position="510"/>
    </location>
</feature>
<evidence type="ECO:0000259" key="11">
    <source>
        <dbReference type="PROSITE" id="PS50835"/>
    </source>
</evidence>
<dbReference type="PANTHER" id="PTHR10075:SF100">
    <property type="entry name" value="FASCICLIN-2"/>
    <property type="match status" value="1"/>
</dbReference>
<dbReference type="FunFam" id="2.60.40.10:FF:000053">
    <property type="entry name" value="Roundabout guidance receptor 1"/>
    <property type="match status" value="1"/>
</dbReference>
<feature type="region of interest" description="Disordered" evidence="9">
    <location>
        <begin position="1018"/>
        <end position="1044"/>
    </location>
</feature>
<feature type="domain" description="Ig-like" evidence="11">
    <location>
        <begin position="324"/>
        <end position="414"/>
    </location>
</feature>
<feature type="domain" description="Ig-like" evidence="11">
    <location>
        <begin position="235"/>
        <end position="319"/>
    </location>
</feature>
<dbReference type="InterPro" id="IPR007110">
    <property type="entry name" value="Ig-like_dom"/>
</dbReference>
<dbReference type="EMBL" id="NCKU01000502">
    <property type="protein sequence ID" value="RWS15272.1"/>
    <property type="molecule type" value="Genomic_DNA"/>
</dbReference>
<keyword evidence="8" id="KW-0393">Immunoglobulin domain</keyword>
<dbReference type="PROSITE" id="PS50853">
    <property type="entry name" value="FN3"/>
    <property type="match status" value="3"/>
</dbReference>
<evidence type="ECO:0000256" key="4">
    <source>
        <dbReference type="ARBA" id="ARBA00022737"/>
    </source>
</evidence>
<evidence type="ECO:0000313" key="14">
    <source>
        <dbReference type="EMBL" id="RWS15272.1"/>
    </source>
</evidence>
<feature type="domain" description="Fibronectin type-III" evidence="12">
    <location>
        <begin position="533"/>
        <end position="626"/>
    </location>
</feature>
<dbReference type="InterPro" id="IPR003961">
    <property type="entry name" value="FN3_dom"/>
</dbReference>
<dbReference type="InterPro" id="IPR003599">
    <property type="entry name" value="Ig_sub"/>
</dbReference>
<dbReference type="SMART" id="SM00409">
    <property type="entry name" value="IG"/>
    <property type="match status" value="5"/>
</dbReference>
<dbReference type="SUPFAM" id="SSF49265">
    <property type="entry name" value="Fibronectin type III"/>
    <property type="match status" value="2"/>
</dbReference>
<keyword evidence="5 10" id="KW-1133">Transmembrane helix</keyword>
<organism evidence="13 15">
    <name type="scientific">Dinothrombium tinctorium</name>
    <dbReference type="NCBI Taxonomy" id="1965070"/>
    <lineage>
        <taxon>Eukaryota</taxon>
        <taxon>Metazoa</taxon>
        <taxon>Ecdysozoa</taxon>
        <taxon>Arthropoda</taxon>
        <taxon>Chelicerata</taxon>
        <taxon>Arachnida</taxon>
        <taxon>Acari</taxon>
        <taxon>Acariformes</taxon>
        <taxon>Trombidiformes</taxon>
        <taxon>Prostigmata</taxon>
        <taxon>Anystina</taxon>
        <taxon>Parasitengona</taxon>
        <taxon>Trombidioidea</taxon>
        <taxon>Trombidiidae</taxon>
        <taxon>Dinothrombium</taxon>
    </lineage>
</organism>
<dbReference type="InterPro" id="IPR003598">
    <property type="entry name" value="Ig_sub2"/>
</dbReference>
<feature type="region of interest" description="Disordered" evidence="9">
    <location>
        <begin position="1078"/>
        <end position="1105"/>
    </location>
</feature>
<feature type="domain" description="Ig-like" evidence="11">
    <location>
        <begin position="46"/>
        <end position="136"/>
    </location>
</feature>
<dbReference type="PANTHER" id="PTHR10075">
    <property type="entry name" value="BASIGIN RELATED"/>
    <property type="match status" value="1"/>
</dbReference>
<feature type="domain" description="Ig-like" evidence="11">
    <location>
        <begin position="142"/>
        <end position="230"/>
    </location>
</feature>
<keyword evidence="3" id="KW-0732">Signal</keyword>
<proteinExistence type="predicted"/>
<reference evidence="13" key="2">
    <citation type="submission" date="2018-11" db="EMBL/GenBank/DDBJ databases">
        <title>Trombidioid mite genomics.</title>
        <authorList>
            <person name="Dong X."/>
        </authorList>
    </citation>
    <scope>NUCLEOTIDE SEQUENCE</scope>
    <source>
        <strain evidence="13">UoL-WK</strain>
    </source>
</reference>
<dbReference type="GO" id="GO:0007411">
    <property type="term" value="P:axon guidance"/>
    <property type="evidence" value="ECO:0007669"/>
    <property type="project" value="TreeGrafter"/>
</dbReference>
<evidence type="ECO:0000256" key="3">
    <source>
        <dbReference type="ARBA" id="ARBA00022729"/>
    </source>
</evidence>
<name>A0A3S3P9P2_9ACAR</name>
<feature type="transmembrane region" description="Helical" evidence="10">
    <location>
        <begin position="867"/>
        <end position="887"/>
    </location>
</feature>
<dbReference type="SUPFAM" id="SSF48726">
    <property type="entry name" value="Immunoglobulin"/>
    <property type="match status" value="5"/>
</dbReference>
<dbReference type="FunFam" id="2.60.40.10:FF:000026">
    <property type="entry name" value="roundabout homolog 2 isoform X1"/>
    <property type="match status" value="1"/>
</dbReference>
<keyword evidence="6 10" id="KW-0472">Membrane</keyword>
<dbReference type="CDD" id="cd00063">
    <property type="entry name" value="FN3"/>
    <property type="match status" value="3"/>
</dbReference>
<dbReference type="SMART" id="SM00406">
    <property type="entry name" value="IGv"/>
    <property type="match status" value="2"/>
</dbReference>
<dbReference type="Pfam" id="PF00041">
    <property type="entry name" value="fn3"/>
    <property type="match status" value="2"/>
</dbReference>
<comment type="caution">
    <text evidence="13">The sequence shown here is derived from an EMBL/GenBank/DDBJ whole genome shotgun (WGS) entry which is preliminary data.</text>
</comment>
<dbReference type="FunFam" id="2.60.40.10:FF:000028">
    <property type="entry name" value="Neuronal cell adhesion molecule"/>
    <property type="match status" value="1"/>
</dbReference>
<dbReference type="PROSITE" id="PS50835">
    <property type="entry name" value="IG_LIKE"/>
    <property type="match status" value="5"/>
</dbReference>
<feature type="domain" description="Fibronectin type-III" evidence="12">
    <location>
        <begin position="744"/>
        <end position="838"/>
    </location>
</feature>
<dbReference type="GO" id="GO:0005886">
    <property type="term" value="C:plasma membrane"/>
    <property type="evidence" value="ECO:0007669"/>
    <property type="project" value="TreeGrafter"/>
</dbReference>
<dbReference type="InterPro" id="IPR013106">
    <property type="entry name" value="Ig_V-set"/>
</dbReference>
<feature type="domain" description="Fibronectin type-III" evidence="12">
    <location>
        <begin position="644"/>
        <end position="739"/>
    </location>
</feature>
<dbReference type="InterPro" id="IPR013783">
    <property type="entry name" value="Ig-like_fold"/>
</dbReference>